<feature type="short sequence motif" description="VHIID" evidence="3">
    <location>
        <begin position="377"/>
        <end position="381"/>
    </location>
</feature>
<evidence type="ECO:0000256" key="4">
    <source>
        <dbReference type="SAM" id="MobiDB-lite"/>
    </source>
</evidence>
<feature type="region of interest" description="Disordered" evidence="4">
    <location>
        <begin position="236"/>
        <end position="271"/>
    </location>
</feature>
<dbReference type="Proteomes" id="UP000187609">
    <property type="component" value="Unassembled WGS sequence"/>
</dbReference>
<accession>A0A1J6KBC1</accession>
<protein>
    <submittedName>
        <fullName evidence="5">Scarecrow-like protein 8</fullName>
    </submittedName>
</protein>
<evidence type="ECO:0000313" key="5">
    <source>
        <dbReference type="EMBL" id="OIT27370.1"/>
    </source>
</evidence>
<dbReference type="STRING" id="49451.A0A1J6KBC1"/>
<reference evidence="5" key="1">
    <citation type="submission" date="2016-11" db="EMBL/GenBank/DDBJ databases">
        <title>The genome of Nicotiana attenuata.</title>
        <authorList>
            <person name="Xu S."/>
            <person name="Brockmoeller T."/>
            <person name="Gaquerel E."/>
            <person name="Navarro A."/>
            <person name="Kuhl H."/>
            <person name="Gase K."/>
            <person name="Ling Z."/>
            <person name="Zhou W."/>
            <person name="Kreitzer C."/>
            <person name="Stanke M."/>
            <person name="Tang H."/>
            <person name="Lyons E."/>
            <person name="Pandey P."/>
            <person name="Pandey S.P."/>
            <person name="Timmermann B."/>
            <person name="Baldwin I.T."/>
        </authorList>
    </citation>
    <scope>NUCLEOTIDE SEQUENCE [LARGE SCALE GENOMIC DNA]</scope>
    <source>
        <strain evidence="5">UT</strain>
    </source>
</reference>
<evidence type="ECO:0000256" key="2">
    <source>
        <dbReference type="ARBA" id="ARBA00023163"/>
    </source>
</evidence>
<evidence type="ECO:0000256" key="1">
    <source>
        <dbReference type="ARBA" id="ARBA00023015"/>
    </source>
</evidence>
<comment type="similarity">
    <text evidence="3">Belongs to the GRAS family.</text>
</comment>
<proteinExistence type="inferred from homology"/>
<dbReference type="SMR" id="A0A1J6KBC1"/>
<keyword evidence="2" id="KW-0804">Transcription</keyword>
<evidence type="ECO:0000256" key="3">
    <source>
        <dbReference type="PROSITE-ProRule" id="PRU01191"/>
    </source>
</evidence>
<evidence type="ECO:0000313" key="6">
    <source>
        <dbReference type="Proteomes" id="UP000187609"/>
    </source>
</evidence>
<dbReference type="InterPro" id="IPR005202">
    <property type="entry name" value="TF_GRAS"/>
</dbReference>
<dbReference type="Gramene" id="OIT27370">
    <property type="protein sequence ID" value="OIT27370"/>
    <property type="gene ID" value="A4A49_35775"/>
</dbReference>
<name>A0A1J6KBC1_NICAT</name>
<feature type="compositionally biased region" description="Low complexity" evidence="4">
    <location>
        <begin position="236"/>
        <end position="267"/>
    </location>
</feature>
<dbReference type="OMA" id="NEACGHY"/>
<dbReference type="AlphaFoldDB" id="A0A1J6KBC1"/>
<feature type="region of interest" description="Leucine repeat II (LRII)" evidence="3">
    <location>
        <begin position="426"/>
        <end position="458"/>
    </location>
</feature>
<dbReference type="GeneID" id="109214036"/>
<dbReference type="EMBL" id="MJEQ01002435">
    <property type="protein sequence ID" value="OIT27370.1"/>
    <property type="molecule type" value="Genomic_DNA"/>
</dbReference>
<dbReference type="PANTHER" id="PTHR31636">
    <property type="entry name" value="OSJNBA0084A10.13 PROTEIN-RELATED"/>
    <property type="match status" value="1"/>
</dbReference>
<comment type="caution">
    <text evidence="5">The sequence shown here is derived from an EMBL/GenBank/DDBJ whole genome shotgun (WGS) entry which is preliminary data.</text>
</comment>
<dbReference type="PROSITE" id="PS50985">
    <property type="entry name" value="GRAS"/>
    <property type="match status" value="1"/>
</dbReference>
<keyword evidence="6" id="KW-1185">Reference proteome</keyword>
<keyword evidence="1" id="KW-0805">Transcription regulation</keyword>
<dbReference type="KEGG" id="nau:109214036"/>
<feature type="region of interest" description="SAW" evidence="3">
    <location>
        <begin position="563"/>
        <end position="640"/>
    </location>
</feature>
<gene>
    <name evidence="5" type="primary">SCL8</name>
    <name evidence="5" type="ORF">A4A49_35775</name>
</gene>
<comment type="caution">
    <text evidence="3">Lacks conserved residue(s) required for the propagation of feature annotation.</text>
</comment>
<sequence>MSSGFTGDFYGAGGINTGRSTMNNNTLRSQLSGILPDPATQIVLGRPNLMGKRSLAEFQQQQQFQFLQQQNQQQQMILLQQQQQQGLGFYLRNVKPRNYQQASPIDFSVAAAAASSISSEFSSFSSNSNASTMNTRHTLPVLQQLRSQPALPLANTNISGFSHPGTHNYSTGVHNRATIGQELLSQESEKKMMNQLQELEKQLLDDNDDEDGDTVSVVTNNEWSETIQNLISPCQSQNQNQNQNQKLASLSPSSSTSSCASSTESPPISCPKQSITEAATAISEGINHVAVEILTRLAQVSNVRGSSIQRLTAYMVSALRSRVNPTDYPPPVLELHSKEHTVSTQNLYEVSPCFKLGFMAANLAILEAVTDHPTNKIHVIDFDVGQGGQYLHLLHALAAKKSEKPGVLKITAFTEQVGGVDDRLNSIGVELKAVANKIGVCLYFNVMACKITDLSREKLGIEPDEALAVNFAFKLYRLPDESVTTENLRDELLRRVKGLSPKVITVVEQELNGNTAPFLARVNEACGYYGALFDSLDATVSRDNLERVRIEEGLSRKMANSVACEGRDRVERCEVFGKWRARMSMAGFVQRPMSQLVANSLCSKLNSGTRGNPGFTVNEQSGGICFGWMGRTLTVASAWR</sequence>
<organism evidence="5 6">
    <name type="scientific">Nicotiana attenuata</name>
    <name type="common">Coyote tobacco</name>
    <dbReference type="NCBI Taxonomy" id="49451"/>
    <lineage>
        <taxon>Eukaryota</taxon>
        <taxon>Viridiplantae</taxon>
        <taxon>Streptophyta</taxon>
        <taxon>Embryophyta</taxon>
        <taxon>Tracheophyta</taxon>
        <taxon>Spermatophyta</taxon>
        <taxon>Magnoliopsida</taxon>
        <taxon>eudicotyledons</taxon>
        <taxon>Gunneridae</taxon>
        <taxon>Pentapetalae</taxon>
        <taxon>asterids</taxon>
        <taxon>lamiids</taxon>
        <taxon>Solanales</taxon>
        <taxon>Solanaceae</taxon>
        <taxon>Nicotianoideae</taxon>
        <taxon>Nicotianeae</taxon>
        <taxon>Nicotiana</taxon>
    </lineage>
</organism>
<dbReference type="OrthoDB" id="677896at2759"/>
<dbReference type="Pfam" id="PF03514">
    <property type="entry name" value="GRAS"/>
    <property type="match status" value="1"/>
</dbReference>